<dbReference type="EMBL" id="EF106972">
    <property type="protein sequence ID" value="ABK80627.1"/>
    <property type="molecule type" value="Genomic_DNA"/>
</dbReference>
<name>A4GJ34_9BACT</name>
<accession>A4GJ34</accession>
<evidence type="ECO:0000313" key="1">
    <source>
        <dbReference type="EMBL" id="ABK80627.1"/>
    </source>
</evidence>
<proteinExistence type="predicted"/>
<protein>
    <submittedName>
        <fullName evidence="1">Putative CheW-like protein</fullName>
    </submittedName>
</protein>
<organism evidence="1">
    <name type="scientific">uncultured marine Nitrospinaceae bacterium</name>
    <dbReference type="NCBI Taxonomy" id="482920"/>
    <lineage>
        <taxon>Bacteria</taxon>
        <taxon>Pseudomonadati</taxon>
        <taxon>Nitrospinota/Tectimicrobiota group</taxon>
        <taxon>Nitrospinota</taxon>
        <taxon>Nitrospinia</taxon>
        <taxon>Nitrospinales</taxon>
        <taxon>Nitrospinaceae</taxon>
        <taxon>environmental samples</taxon>
    </lineage>
</organism>
<sequence length="66" mass="7664">MEAIDRILRIIGFEKDDYIAIPLSKFARLEEFRRSDLERSGEQDVGTILQRKYASDLPLSCPSCMR</sequence>
<reference evidence="1" key="1">
    <citation type="journal article" date="2007" name="Environ. Microbiol.">
        <title>Quantitative distribution of presumptive archaeal and bacterial nitrifiers in Monterey Bay and the North Pacific Subtropical Gyre.</title>
        <authorList>
            <person name="Mincer T.J."/>
            <person name="Church M.J."/>
            <person name="Taylor L.T."/>
            <person name="Preston C."/>
            <person name="Karl D.M."/>
            <person name="Delong E.F."/>
        </authorList>
    </citation>
    <scope>NUCLEOTIDE SEQUENCE</scope>
</reference>
<dbReference type="AlphaFoldDB" id="A4GJ34"/>